<dbReference type="Proteomes" id="UP000465622">
    <property type="component" value="Chromosome"/>
</dbReference>
<evidence type="ECO:0000256" key="1">
    <source>
        <dbReference type="ARBA" id="ARBA00006768"/>
    </source>
</evidence>
<dbReference type="SUPFAM" id="SSF74650">
    <property type="entry name" value="Galactose mutarotase-like"/>
    <property type="match status" value="1"/>
</dbReference>
<evidence type="ECO:0000259" key="7">
    <source>
        <dbReference type="Pfam" id="PF03636"/>
    </source>
</evidence>
<keyword evidence="9" id="KW-1185">Reference proteome</keyword>
<gene>
    <name evidence="8" type="ORF">MMAGJ_02490</name>
</gene>
<dbReference type="SUPFAM" id="SSF48208">
    <property type="entry name" value="Six-hairpin glycosidases"/>
    <property type="match status" value="1"/>
</dbReference>
<dbReference type="InterPro" id="IPR005195">
    <property type="entry name" value="Glyco_hydro_65_M"/>
</dbReference>
<dbReference type="PIRSF" id="PIRSF036289">
    <property type="entry name" value="Glycosyl_hydrolase_malt_phosph"/>
    <property type="match status" value="1"/>
</dbReference>
<reference evidence="8 9" key="1">
    <citation type="journal article" date="2019" name="Emerg. Microbes Infect.">
        <title>Comprehensive subspecies identification of 175 nontuberculous mycobacteria species based on 7547 genomic profiles.</title>
        <authorList>
            <person name="Matsumoto Y."/>
            <person name="Kinjo T."/>
            <person name="Motooka D."/>
            <person name="Nabeya D."/>
            <person name="Jung N."/>
            <person name="Uechi K."/>
            <person name="Horii T."/>
            <person name="Iida T."/>
            <person name="Fujita J."/>
            <person name="Nakamura S."/>
        </authorList>
    </citation>
    <scope>NUCLEOTIDE SEQUENCE [LARGE SCALE GENOMIC DNA]</scope>
    <source>
        <strain evidence="8 9">JCM 12375</strain>
    </source>
</reference>
<dbReference type="Pfam" id="PF03632">
    <property type="entry name" value="Glyco_hydro_65m"/>
    <property type="match status" value="1"/>
</dbReference>
<dbReference type="RefSeq" id="WP_036437368.1">
    <property type="nucleotide sequence ID" value="NZ_AP022567.1"/>
</dbReference>
<keyword evidence="8" id="KW-0378">Hydrolase</keyword>
<organism evidence="8 9">
    <name type="scientific">Mycolicibacterium mageritense</name>
    <name type="common">Mycobacterium mageritense</name>
    <dbReference type="NCBI Taxonomy" id="53462"/>
    <lineage>
        <taxon>Bacteria</taxon>
        <taxon>Bacillati</taxon>
        <taxon>Actinomycetota</taxon>
        <taxon>Actinomycetes</taxon>
        <taxon>Mycobacteriales</taxon>
        <taxon>Mycobacteriaceae</taxon>
        <taxon>Mycolicibacterium</taxon>
    </lineage>
</organism>
<evidence type="ECO:0000259" key="6">
    <source>
        <dbReference type="Pfam" id="PF03633"/>
    </source>
</evidence>
<keyword evidence="4" id="KW-0326">Glycosidase</keyword>
<dbReference type="InterPro" id="IPR037018">
    <property type="entry name" value="GH65_N"/>
</dbReference>
<protein>
    <submittedName>
        <fullName evidence="8">Glycosyl hydrolase</fullName>
    </submittedName>
</protein>
<feature type="domain" description="Glycoside hydrolase family 65 C-terminal" evidence="6">
    <location>
        <begin position="711"/>
        <end position="773"/>
    </location>
</feature>
<accession>A0ABM7HKF2</accession>
<dbReference type="InterPro" id="IPR005194">
    <property type="entry name" value="Glyco_hydro_65_C"/>
</dbReference>
<dbReference type="PANTHER" id="PTHR11051:SF8">
    <property type="entry name" value="PROTEIN-GLUCOSYLGALACTOSYLHYDROXYLYSINE GLUCOSIDASE"/>
    <property type="match status" value="1"/>
</dbReference>
<evidence type="ECO:0000256" key="3">
    <source>
        <dbReference type="ARBA" id="ARBA00022679"/>
    </source>
</evidence>
<dbReference type="InterPro" id="IPR011013">
    <property type="entry name" value="Gal_mutarotase_sf_dom"/>
</dbReference>
<proteinExistence type="inferred from homology"/>
<evidence type="ECO:0000256" key="4">
    <source>
        <dbReference type="ARBA" id="ARBA00023295"/>
    </source>
</evidence>
<dbReference type="PANTHER" id="PTHR11051">
    <property type="entry name" value="GLYCOSYL HYDROLASE-RELATED"/>
    <property type="match status" value="1"/>
</dbReference>
<feature type="domain" description="Glycoside hydrolase family 65 central catalytic" evidence="5">
    <location>
        <begin position="329"/>
        <end position="702"/>
    </location>
</feature>
<dbReference type="InterPro" id="IPR005196">
    <property type="entry name" value="Glyco_hydro_65_N"/>
</dbReference>
<keyword evidence="2" id="KW-0328">Glycosyltransferase</keyword>
<dbReference type="InterPro" id="IPR017045">
    <property type="entry name" value="Malt_Pase/Glycosyl_Hdrlase"/>
</dbReference>
<dbReference type="Pfam" id="PF03633">
    <property type="entry name" value="Glyco_hydro_65C"/>
    <property type="match status" value="1"/>
</dbReference>
<sequence>MLNNMLADEAWLIRESGHEPARANYFETVFTVGNGRLGTRGSLEEGHRGEWSGTYLGGVYDAWDCPDIDLVNVPDWLWLEVEVAGVRLDVQSSQVLHHERALDISHGLLWRNTLFEDSAGRRTRVESVRFASMFHRSLCGMRVEVTPENHSSPIAVVSGINGHRRNLERMPAYPPGTVFSPETRWEKWAHTKHLSEVGRNHDGDRIYLEMRTIDSDITVGCASTTSVATPARRTVLERYEQIAERFDVEVVAGEPIVLDKLVSFATSRDYPGPAAHGADVRNRCTEVLDTSTAAGLDACLAASCAVWDAKWTSSDCVIGGDESAAKAVRFSIYHLLIAANEHDPTVNIGAKSLSGEGYRGHVFWDTEIMMLPFFIYTQPDTARALLSYRYHTLDGARSNAHESGNRGARFAWESADTGREVCPIWTVDGVDRLWMRDEELHVGADVAYGVMTYVAATGDIGFLVDHGAEILFETSRFWIDRLHFDATTGRYHLNTVMGPDEFHIHVDDNAFTNRLVRWNLEQAVATYDMLRDHHRDGLADLAVRIGLEADEVAQWRECAANMADLVESETGVIEQFRGYFDLQDVPVTTWDDNDMPQYPDGYHHFNCENTTLLKQPDVVMMMYLLPDAFSRETKRVNFEYYEARTLHKSSLSPSIHAIMGIEVGDFTRAEQYFARSAFVDLTDNQGNTAEGMHIASAGGTWQTVVCGFGGFRIRDGAMSFDPWLPPTWEHLGFRLRWHGGVVAVTITHDDITLQFDGADTDVAASVQGREVILHPGEPVRVRLHAERYGKAPIPSV</sequence>
<feature type="domain" description="Glycoside hydrolase family 65 N-terminal" evidence="7">
    <location>
        <begin position="15"/>
        <end position="268"/>
    </location>
</feature>
<evidence type="ECO:0000259" key="5">
    <source>
        <dbReference type="Pfam" id="PF03632"/>
    </source>
</evidence>
<evidence type="ECO:0000313" key="8">
    <source>
        <dbReference type="EMBL" id="BBX30967.1"/>
    </source>
</evidence>
<dbReference type="Gene3D" id="2.70.98.40">
    <property type="entry name" value="Glycoside hydrolase, family 65, N-terminal domain"/>
    <property type="match status" value="1"/>
</dbReference>
<keyword evidence="3" id="KW-0808">Transferase</keyword>
<dbReference type="InterPro" id="IPR008928">
    <property type="entry name" value="6-hairpin_glycosidase_sf"/>
</dbReference>
<evidence type="ECO:0000313" key="9">
    <source>
        <dbReference type="Proteomes" id="UP000465622"/>
    </source>
</evidence>
<comment type="similarity">
    <text evidence="1">Belongs to the glycosyl hydrolase 65 family.</text>
</comment>
<dbReference type="Gene3D" id="2.60.420.10">
    <property type="entry name" value="Maltose phosphorylase, domain 3"/>
    <property type="match status" value="1"/>
</dbReference>
<evidence type="ECO:0000256" key="2">
    <source>
        <dbReference type="ARBA" id="ARBA00022676"/>
    </source>
</evidence>
<dbReference type="Gene3D" id="1.50.10.10">
    <property type="match status" value="1"/>
</dbReference>
<dbReference type="EMBL" id="AP022567">
    <property type="protein sequence ID" value="BBX30967.1"/>
    <property type="molecule type" value="Genomic_DNA"/>
</dbReference>
<dbReference type="Pfam" id="PF03636">
    <property type="entry name" value="Glyco_hydro_65N"/>
    <property type="match status" value="1"/>
</dbReference>
<dbReference type="GO" id="GO:0016787">
    <property type="term" value="F:hydrolase activity"/>
    <property type="evidence" value="ECO:0007669"/>
    <property type="project" value="UniProtKB-KW"/>
</dbReference>
<name>A0ABM7HKF2_MYCME</name>
<dbReference type="InterPro" id="IPR012341">
    <property type="entry name" value="6hp_glycosidase-like_sf"/>
</dbReference>